<dbReference type="PRINTS" id="PR00633">
    <property type="entry name" value="RCCNDNSATION"/>
</dbReference>
<dbReference type="PANTHER" id="PTHR22872:SF2">
    <property type="entry name" value="INHIBITOR OF BRUTON TYROSINE KINASE"/>
    <property type="match status" value="1"/>
</dbReference>
<feature type="coiled-coil region" evidence="3">
    <location>
        <begin position="221"/>
        <end position="248"/>
    </location>
</feature>
<dbReference type="EMBL" id="CAMPGE010023807">
    <property type="protein sequence ID" value="CAI2381701.1"/>
    <property type="molecule type" value="Genomic_DNA"/>
</dbReference>
<evidence type="ECO:0000256" key="3">
    <source>
        <dbReference type="SAM" id="Coils"/>
    </source>
</evidence>
<dbReference type="Gene3D" id="2.130.10.30">
    <property type="entry name" value="Regulator of chromosome condensation 1/beta-lactamase-inhibitor protein II"/>
    <property type="match status" value="2"/>
</dbReference>
<feature type="repeat" description="RCC1" evidence="2">
    <location>
        <begin position="257"/>
        <end position="309"/>
    </location>
</feature>
<reference evidence="5" key="1">
    <citation type="submission" date="2023-07" db="EMBL/GenBank/DDBJ databases">
        <authorList>
            <consortium name="AG Swart"/>
            <person name="Singh M."/>
            <person name="Singh A."/>
            <person name="Seah K."/>
            <person name="Emmerich C."/>
        </authorList>
    </citation>
    <scope>NUCLEOTIDE SEQUENCE</scope>
    <source>
        <strain evidence="5">DP1</strain>
    </source>
</reference>
<keyword evidence="6" id="KW-1185">Reference proteome</keyword>
<dbReference type="InterPro" id="IPR051625">
    <property type="entry name" value="Signaling_Regulatory_Domain"/>
</dbReference>
<evidence type="ECO:0000313" key="6">
    <source>
        <dbReference type="Proteomes" id="UP001295684"/>
    </source>
</evidence>
<dbReference type="Pfam" id="PF00415">
    <property type="entry name" value="RCC1"/>
    <property type="match status" value="3"/>
</dbReference>
<organism evidence="5 6">
    <name type="scientific">Euplotes crassus</name>
    <dbReference type="NCBI Taxonomy" id="5936"/>
    <lineage>
        <taxon>Eukaryota</taxon>
        <taxon>Sar</taxon>
        <taxon>Alveolata</taxon>
        <taxon>Ciliophora</taxon>
        <taxon>Intramacronucleata</taxon>
        <taxon>Spirotrichea</taxon>
        <taxon>Hypotrichia</taxon>
        <taxon>Euplotida</taxon>
        <taxon>Euplotidae</taxon>
        <taxon>Moneuplotes</taxon>
    </lineage>
</organism>
<evidence type="ECO:0000313" key="5">
    <source>
        <dbReference type="EMBL" id="CAI2381701.1"/>
    </source>
</evidence>
<feature type="repeat" description="RCC1" evidence="2">
    <location>
        <begin position="404"/>
        <end position="433"/>
    </location>
</feature>
<dbReference type="AlphaFoldDB" id="A0AAD1XYD7"/>
<sequence length="898" mass="102526">MVKLLIKKIKFSNIQDANGTPFGTKVDQINVTLSDKCSTVLSNLKDQWSQTCPQMVAWIEDSDKLKLMLTGKIIDWNNTFADYAKIKEGTTLILMHKSPPKEAIASAQKTIGDDSESKDMDIDAPKDSEKVVPLLERVEEEDIDRNAMNQLIMLGYDKNLIKIALRKVGTEYGSLGYDGLNKAIDWIHKKMLEDEQKLLPKPQEVKKTKKELEEEKQNDRLELIRRASSEAKKRYKNLENRMDNRSTNISIDCQNISNVYSFGKGSKGQLGLGEHCLLTCFPTKIRELSGVRINKVVCGPRNTLFLSGDNHLFKTNMATCKPQRIFKRELAHLKIVDIAAGSSHFMVLNDEGHVFSWGDNDCGQLGIGEGAKQNIPKRIESLKRIFINRISCGAVHSMALSKTGNVFVWGSNIRGQLGYDPQSCKQLPTPTKVCLMLIDSNDEEIKEEVIPRQSQDTIMNDEEEKIPEFEIPAEPALNKNETLDLVTHGVCGTWSSIFVTESSKIRLHVWGGEEEIINSSYILYQNQKEGNSIKYLKSRGDVILYINKLGELYEYSIKNKNVKYIEQLPRFSDLSMGTKYIGIVHHDNTLHMKGLNKDGQLGTGDKENRLENFEQITSLEPTRIDKITCGLSNTCLISKQEETKMDINMAKVIFKRLFKSNDSKITDKMFKDNQNLEDLLMLIIQHIGSKSFNYTNSSSKILSDIIEECEMPDITDTSKIQHLIQQLKELAHLVVNWGMSNKKYEAVIIKVIDSLTARLARLIEIRARYHPEEEEEDIKEFEMERIKQELEMRGQSAQNQAEQRMADYRRRVRDEAGHDNPDPNELPRGPQPFQEEMIDEDISDQEHSNQDEFEGEGEEYQDPTPPPQSTGIRLGNSESEELDPKEARLKWLENLKKK</sequence>
<comment type="caution">
    <text evidence="5">The sequence shown here is derived from an EMBL/GenBank/DDBJ whole genome shotgun (WGS) entry which is preliminary data.</text>
</comment>
<evidence type="ECO:0008006" key="7">
    <source>
        <dbReference type="Google" id="ProtNLM"/>
    </source>
</evidence>
<dbReference type="InterPro" id="IPR009091">
    <property type="entry name" value="RCC1/BLIP-II"/>
</dbReference>
<feature type="compositionally biased region" description="Acidic residues" evidence="4">
    <location>
        <begin position="851"/>
        <end position="861"/>
    </location>
</feature>
<evidence type="ECO:0000256" key="4">
    <source>
        <dbReference type="SAM" id="MobiDB-lite"/>
    </source>
</evidence>
<feature type="repeat" description="RCC1" evidence="2">
    <location>
        <begin position="352"/>
        <end position="403"/>
    </location>
</feature>
<name>A0AAD1XYD7_EUPCR</name>
<evidence type="ECO:0000256" key="1">
    <source>
        <dbReference type="ARBA" id="ARBA00022737"/>
    </source>
</evidence>
<protein>
    <recommendedName>
        <fullName evidence="7">UBA domain-containing protein</fullName>
    </recommendedName>
</protein>
<evidence type="ECO:0000256" key="2">
    <source>
        <dbReference type="PROSITE-ProRule" id="PRU00235"/>
    </source>
</evidence>
<keyword evidence="3" id="KW-0175">Coiled coil</keyword>
<dbReference type="Proteomes" id="UP001295684">
    <property type="component" value="Unassembled WGS sequence"/>
</dbReference>
<gene>
    <name evidence="5" type="ORF">ECRASSUSDP1_LOCUS23159</name>
</gene>
<dbReference type="SUPFAM" id="SSF50985">
    <property type="entry name" value="RCC1/BLIP-II"/>
    <property type="match status" value="2"/>
</dbReference>
<dbReference type="InterPro" id="IPR000408">
    <property type="entry name" value="Reg_chr_condens"/>
</dbReference>
<feature type="region of interest" description="Disordered" evidence="4">
    <location>
        <begin position="814"/>
        <end position="886"/>
    </location>
</feature>
<proteinExistence type="predicted"/>
<keyword evidence="1" id="KW-0677">Repeat</keyword>
<dbReference type="PANTHER" id="PTHR22872">
    <property type="entry name" value="BTK-BINDING PROTEIN-RELATED"/>
    <property type="match status" value="1"/>
</dbReference>
<accession>A0AAD1XYD7</accession>
<dbReference type="PROSITE" id="PS50012">
    <property type="entry name" value="RCC1_3"/>
    <property type="match status" value="3"/>
</dbReference>